<dbReference type="PANTHER" id="PTHR23235:SF120">
    <property type="entry name" value="KRUPPEL-LIKE FACTOR 15"/>
    <property type="match status" value="1"/>
</dbReference>
<proteinExistence type="predicted"/>
<feature type="domain" description="C2H2-type" evidence="6">
    <location>
        <begin position="344"/>
        <end position="366"/>
    </location>
</feature>
<name>A0ABR3JR28_9AGAR</name>
<gene>
    <name evidence="7" type="ORF">HGRIS_000454</name>
</gene>
<dbReference type="PROSITE" id="PS50157">
    <property type="entry name" value="ZINC_FINGER_C2H2_2"/>
    <property type="match status" value="3"/>
</dbReference>
<reference evidence="8" key="1">
    <citation type="submission" date="2024-06" db="EMBL/GenBank/DDBJ databases">
        <title>Multi-omics analyses provide insights into the biosynthesis of the anticancer antibiotic pleurotin in Hohenbuehelia grisea.</title>
        <authorList>
            <person name="Weaver J.A."/>
            <person name="Alberti F."/>
        </authorList>
    </citation>
    <scope>NUCLEOTIDE SEQUENCE [LARGE SCALE GENOMIC DNA]</scope>
    <source>
        <strain evidence="8">T-177</strain>
    </source>
</reference>
<dbReference type="Gene3D" id="3.30.160.60">
    <property type="entry name" value="Classic Zinc Finger"/>
    <property type="match status" value="2"/>
</dbReference>
<keyword evidence="1" id="KW-0479">Metal-binding</keyword>
<keyword evidence="3" id="KW-0862">Zinc</keyword>
<evidence type="ECO:0000256" key="3">
    <source>
        <dbReference type="ARBA" id="ARBA00022833"/>
    </source>
</evidence>
<keyword evidence="8" id="KW-1185">Reference proteome</keyword>
<evidence type="ECO:0000313" key="7">
    <source>
        <dbReference type="EMBL" id="KAL0958309.1"/>
    </source>
</evidence>
<feature type="region of interest" description="Disordered" evidence="5">
    <location>
        <begin position="1"/>
        <end position="41"/>
    </location>
</feature>
<evidence type="ECO:0000256" key="5">
    <source>
        <dbReference type="SAM" id="MobiDB-lite"/>
    </source>
</evidence>
<organism evidence="7 8">
    <name type="scientific">Hohenbuehelia grisea</name>
    <dbReference type="NCBI Taxonomy" id="104357"/>
    <lineage>
        <taxon>Eukaryota</taxon>
        <taxon>Fungi</taxon>
        <taxon>Dikarya</taxon>
        <taxon>Basidiomycota</taxon>
        <taxon>Agaricomycotina</taxon>
        <taxon>Agaricomycetes</taxon>
        <taxon>Agaricomycetidae</taxon>
        <taxon>Agaricales</taxon>
        <taxon>Pleurotineae</taxon>
        <taxon>Pleurotaceae</taxon>
        <taxon>Hohenbuehelia</taxon>
    </lineage>
</organism>
<feature type="compositionally biased region" description="Acidic residues" evidence="5">
    <location>
        <begin position="600"/>
        <end position="620"/>
    </location>
</feature>
<dbReference type="PROSITE" id="PS00028">
    <property type="entry name" value="ZINC_FINGER_C2H2_1"/>
    <property type="match status" value="2"/>
</dbReference>
<dbReference type="Proteomes" id="UP001556367">
    <property type="component" value="Unassembled WGS sequence"/>
</dbReference>
<evidence type="ECO:0000256" key="2">
    <source>
        <dbReference type="ARBA" id="ARBA00022771"/>
    </source>
</evidence>
<feature type="region of interest" description="Disordered" evidence="5">
    <location>
        <begin position="518"/>
        <end position="568"/>
    </location>
</feature>
<feature type="compositionally biased region" description="Gly residues" evidence="5">
    <location>
        <begin position="621"/>
        <end position="630"/>
    </location>
</feature>
<feature type="region of interest" description="Disordered" evidence="5">
    <location>
        <begin position="596"/>
        <end position="630"/>
    </location>
</feature>
<dbReference type="PANTHER" id="PTHR23235">
    <property type="entry name" value="KRUEPPEL-LIKE TRANSCRIPTION FACTOR"/>
    <property type="match status" value="1"/>
</dbReference>
<feature type="region of interest" description="Disordered" evidence="5">
    <location>
        <begin position="62"/>
        <end position="86"/>
    </location>
</feature>
<dbReference type="InterPro" id="IPR036236">
    <property type="entry name" value="Znf_C2H2_sf"/>
</dbReference>
<dbReference type="Pfam" id="PF00096">
    <property type="entry name" value="zf-C2H2"/>
    <property type="match status" value="2"/>
</dbReference>
<evidence type="ECO:0000313" key="8">
    <source>
        <dbReference type="Proteomes" id="UP001556367"/>
    </source>
</evidence>
<dbReference type="SUPFAM" id="SSF57667">
    <property type="entry name" value="beta-beta-alpha zinc fingers"/>
    <property type="match status" value="1"/>
</dbReference>
<comment type="caution">
    <text evidence="7">The sequence shown here is derived from an EMBL/GenBank/DDBJ whole genome shotgun (WGS) entry which is preliminary data.</text>
</comment>
<feature type="compositionally biased region" description="Acidic residues" evidence="5">
    <location>
        <begin position="13"/>
        <end position="39"/>
    </location>
</feature>
<feature type="domain" description="C2H2-type" evidence="6">
    <location>
        <begin position="314"/>
        <end position="343"/>
    </location>
</feature>
<evidence type="ECO:0000256" key="4">
    <source>
        <dbReference type="PROSITE-ProRule" id="PRU00042"/>
    </source>
</evidence>
<dbReference type="SMART" id="SM00355">
    <property type="entry name" value="ZnF_C2H2"/>
    <property type="match status" value="3"/>
</dbReference>
<dbReference type="EMBL" id="JASNQZ010000004">
    <property type="protein sequence ID" value="KAL0958309.1"/>
    <property type="molecule type" value="Genomic_DNA"/>
</dbReference>
<evidence type="ECO:0000256" key="1">
    <source>
        <dbReference type="ARBA" id="ARBA00022723"/>
    </source>
</evidence>
<evidence type="ECO:0000259" key="6">
    <source>
        <dbReference type="PROSITE" id="PS50157"/>
    </source>
</evidence>
<keyword evidence="2 4" id="KW-0863">Zinc-finger</keyword>
<feature type="compositionally biased region" description="Low complexity" evidence="5">
    <location>
        <begin position="545"/>
        <end position="557"/>
    </location>
</feature>
<accession>A0ABR3JR28</accession>
<feature type="domain" description="C2H2-type" evidence="6">
    <location>
        <begin position="371"/>
        <end position="399"/>
    </location>
</feature>
<sequence length="630" mass="66906">MNEPTDTPMDDAGLGEEEEWDEEGYDEEEDDGLDAEAEAEAIARQLGEALWADIAKAQANNAALVQQQQQPPPPPPTEAQVLQGPSKKEEAALITMKAILGLIESDQTARTTLSLTVIPNTNGANVFDMLVHTINVRRISKDLAMTLSPIMVDLAKSEGLFGSLRLSDAPAIQLDLGKRKREEAIDEAAQAQARAWKRQCNSSSNQDLQTQIGEAIRVIVHAFSLLSPNHPPDPAFISSIQQQLHQVFLFAVTSSAPGGPELSALQELSGLIQVVGVLSGIQIGPSHAPGSTTANQTWASQAEGAFSDIGTAVYPCLVPGCRKTFSRLYSLRAHQRVHATHRPFRCQYCPASFVRNHDLKRHAKLHDMKGWKCGGCSKQFSRRDAIKRHKNNSRTRELGGGCADAEVLEVQLDSHSGGEISKEERRAKVWLAGQSHGGAGTAPGVYPLGTEDLEDGEVQPAVIMHAQSAVMGLHGLLQGYVANALNAQSGTAFAAPTASDGQATLASVIARAQSQNMPLGIDGSATEPLPMDSAMAGEAQPEPIAPSDAAALPDADASPPPPVAAPSLSMYGLSDEQAKMLEQAIAIAASAAQAQAEAEAALEEEDDEDYEEDEEYEEGEPGGQASGVPQ</sequence>
<protein>
    <recommendedName>
        <fullName evidence="6">C2H2-type domain-containing protein</fullName>
    </recommendedName>
</protein>
<dbReference type="InterPro" id="IPR013087">
    <property type="entry name" value="Znf_C2H2_type"/>
</dbReference>